<dbReference type="PANTHER" id="PTHR16255">
    <property type="entry name" value="REQUIRED FOR MEIOTIC NUCLEAR DIVISION PROTEIN 1 HOMOLOG"/>
    <property type="match status" value="1"/>
</dbReference>
<dbReference type="RefSeq" id="XP_064854181.1">
    <property type="nucleotide sequence ID" value="XM_064998109.1"/>
</dbReference>
<feature type="transmembrane region" description="Helical" evidence="3">
    <location>
        <begin position="614"/>
        <end position="635"/>
    </location>
</feature>
<gene>
    <name evidence="5" type="ORF">DASC09_045100</name>
</gene>
<dbReference type="PANTHER" id="PTHR16255:SF4">
    <property type="entry name" value="SPORULATION PROTEIN RMD8"/>
    <property type="match status" value="1"/>
</dbReference>
<proteinExistence type="inferred from homology"/>
<reference evidence="5 6" key="1">
    <citation type="journal article" date="2023" name="Elife">
        <title>Identification of key yeast species and microbe-microbe interactions impacting larval growth of Drosophila in the wild.</title>
        <authorList>
            <person name="Mure A."/>
            <person name="Sugiura Y."/>
            <person name="Maeda R."/>
            <person name="Honda K."/>
            <person name="Sakurai N."/>
            <person name="Takahashi Y."/>
            <person name="Watada M."/>
            <person name="Katoh T."/>
            <person name="Gotoh A."/>
            <person name="Gotoh Y."/>
            <person name="Taniguchi I."/>
            <person name="Nakamura K."/>
            <person name="Hayashi T."/>
            <person name="Katayama T."/>
            <person name="Uemura T."/>
            <person name="Hattori Y."/>
        </authorList>
    </citation>
    <scope>NUCLEOTIDE SEQUENCE [LARGE SCALE GENOMIC DNA]</scope>
    <source>
        <strain evidence="5 6">SC-9</strain>
    </source>
</reference>
<dbReference type="InterPro" id="IPR051624">
    <property type="entry name" value="RMD1/Sad1-interacting"/>
</dbReference>
<keyword evidence="3" id="KW-0472">Membrane</keyword>
<dbReference type="InterPro" id="IPR003734">
    <property type="entry name" value="DUF155"/>
</dbReference>
<feature type="compositionally biased region" description="Basic and acidic residues" evidence="2">
    <location>
        <begin position="1"/>
        <end position="10"/>
    </location>
</feature>
<dbReference type="Proteomes" id="UP001360560">
    <property type="component" value="Unassembled WGS sequence"/>
</dbReference>
<evidence type="ECO:0000256" key="2">
    <source>
        <dbReference type="SAM" id="MobiDB-lite"/>
    </source>
</evidence>
<dbReference type="EMBL" id="BTFZ01000011">
    <property type="protein sequence ID" value="GMM37185.1"/>
    <property type="molecule type" value="Genomic_DNA"/>
</dbReference>
<dbReference type="Pfam" id="PF02582">
    <property type="entry name" value="DUF155"/>
    <property type="match status" value="1"/>
</dbReference>
<comment type="caution">
    <text evidence="5">The sequence shown here is derived from an EMBL/GenBank/DDBJ whole genome shotgun (WGS) entry which is preliminary data.</text>
</comment>
<evidence type="ECO:0000313" key="5">
    <source>
        <dbReference type="EMBL" id="GMM37185.1"/>
    </source>
</evidence>
<dbReference type="GeneID" id="90075160"/>
<accession>A0AAV5QRL5</accession>
<feature type="region of interest" description="Disordered" evidence="2">
    <location>
        <begin position="1"/>
        <end position="69"/>
    </location>
</feature>
<evidence type="ECO:0000256" key="3">
    <source>
        <dbReference type="SAM" id="Phobius"/>
    </source>
</evidence>
<dbReference type="GO" id="GO:0005739">
    <property type="term" value="C:mitochondrion"/>
    <property type="evidence" value="ECO:0007669"/>
    <property type="project" value="UniProtKB-ARBA"/>
</dbReference>
<feature type="region of interest" description="Disordered" evidence="2">
    <location>
        <begin position="90"/>
        <end position="218"/>
    </location>
</feature>
<feature type="compositionally biased region" description="Polar residues" evidence="2">
    <location>
        <begin position="137"/>
        <end position="151"/>
    </location>
</feature>
<keyword evidence="3" id="KW-0812">Transmembrane</keyword>
<keyword evidence="3" id="KW-1133">Transmembrane helix</keyword>
<protein>
    <submittedName>
        <fullName evidence="5">Rmd8 protein</fullName>
    </submittedName>
</protein>
<feature type="compositionally biased region" description="Acidic residues" evidence="2">
    <location>
        <begin position="156"/>
        <end position="167"/>
    </location>
</feature>
<name>A0AAV5QRL5_9ASCO</name>
<feature type="region of interest" description="Disordered" evidence="2">
    <location>
        <begin position="338"/>
        <end position="371"/>
    </location>
</feature>
<comment type="similarity">
    <text evidence="1">Belongs to the RMD1/sif2 family.</text>
</comment>
<feature type="domain" description="DUF155" evidence="4">
    <location>
        <begin position="406"/>
        <end position="589"/>
    </location>
</feature>
<evidence type="ECO:0000313" key="6">
    <source>
        <dbReference type="Proteomes" id="UP001360560"/>
    </source>
</evidence>
<evidence type="ECO:0000259" key="4">
    <source>
        <dbReference type="Pfam" id="PF02582"/>
    </source>
</evidence>
<organism evidence="5 6">
    <name type="scientific">Saccharomycopsis crataegensis</name>
    <dbReference type="NCBI Taxonomy" id="43959"/>
    <lineage>
        <taxon>Eukaryota</taxon>
        <taxon>Fungi</taxon>
        <taxon>Dikarya</taxon>
        <taxon>Ascomycota</taxon>
        <taxon>Saccharomycotina</taxon>
        <taxon>Saccharomycetes</taxon>
        <taxon>Saccharomycopsidaceae</taxon>
        <taxon>Saccharomycopsis</taxon>
    </lineage>
</organism>
<feature type="compositionally biased region" description="Polar residues" evidence="2">
    <location>
        <begin position="91"/>
        <end position="108"/>
    </location>
</feature>
<dbReference type="AlphaFoldDB" id="A0AAV5QRL5"/>
<keyword evidence="6" id="KW-1185">Reference proteome</keyword>
<evidence type="ECO:0000256" key="1">
    <source>
        <dbReference type="ARBA" id="ARBA00008306"/>
    </source>
</evidence>
<sequence>MSNSREEQNKKPTAKRSPSILVTDVRSQASRRSSAPFAGAAQNSRFSKKQQRSRSSQEQIKAAHNSKFSNISVSNILSNASEIPSALRRSYPNQLDGSLPLFNSQITSSDRRSPSRSGLSNRRSLKTPQDRAFLPQLIQSLPPRTSKTSQKLVYIPEDDDDNSDDETAPGRPQLVPESPVSTEDKNMFMAPPFNKRGKPVSAKLQQQRQRQPPKFQSKRTLKEAKAEIKNFTRTKEDLSRVTAYLVSDSLNLEKASAFLKKTHKVSPRLYDEVLYIPYQLPLLDGTNGYRVRSNIYTKNAVGRASVEDYLDKSEQRDYHFEYFSGQENEELMKNETEISNQYSEESSKDREISSSDNNSNNYASDFKNNDEDSFDPYEPQYFNYKEPSSLSNEMASSILQAAHGEVFLFNYGVIVFWNFTKYQEENILADLSFSRYSDEDEDDILINEIHEQDIETEEFHFEYDKTTNVPRIYNDMITLKTEDHLIKMTISHAIAQSTKLCRFESRMSEVLYSVSKFPKILALTGQLGISREQLLKKSGKLFKLRVDVNLSSNVLDIPEFFWSFEPSLNPLYVAARDYLEIEERVEVINDRCKVFLEFIDVISESIAENNMNKITWVIIVIIIMSLTVSILEIFVRYQILTRSSKK</sequence>